<comment type="caution">
    <text evidence="2">The sequence shown here is derived from an EMBL/GenBank/DDBJ whole genome shotgun (WGS) entry which is preliminary data.</text>
</comment>
<proteinExistence type="predicted"/>
<evidence type="ECO:0000256" key="1">
    <source>
        <dbReference type="SAM" id="MobiDB-lite"/>
    </source>
</evidence>
<dbReference type="Proteomes" id="UP001341840">
    <property type="component" value="Unassembled WGS sequence"/>
</dbReference>
<evidence type="ECO:0000313" key="3">
    <source>
        <dbReference type="Proteomes" id="UP001341840"/>
    </source>
</evidence>
<accession>A0ABU6VT61</accession>
<evidence type="ECO:0000313" key="2">
    <source>
        <dbReference type="EMBL" id="MED6176219.1"/>
    </source>
</evidence>
<name>A0ABU6VT61_9FABA</name>
<organism evidence="2 3">
    <name type="scientific">Stylosanthes scabra</name>
    <dbReference type="NCBI Taxonomy" id="79078"/>
    <lineage>
        <taxon>Eukaryota</taxon>
        <taxon>Viridiplantae</taxon>
        <taxon>Streptophyta</taxon>
        <taxon>Embryophyta</taxon>
        <taxon>Tracheophyta</taxon>
        <taxon>Spermatophyta</taxon>
        <taxon>Magnoliopsida</taxon>
        <taxon>eudicotyledons</taxon>
        <taxon>Gunneridae</taxon>
        <taxon>Pentapetalae</taxon>
        <taxon>rosids</taxon>
        <taxon>fabids</taxon>
        <taxon>Fabales</taxon>
        <taxon>Fabaceae</taxon>
        <taxon>Papilionoideae</taxon>
        <taxon>50 kb inversion clade</taxon>
        <taxon>dalbergioids sensu lato</taxon>
        <taxon>Dalbergieae</taxon>
        <taxon>Pterocarpus clade</taxon>
        <taxon>Stylosanthes</taxon>
    </lineage>
</organism>
<keyword evidence="3" id="KW-1185">Reference proteome</keyword>
<dbReference type="EMBL" id="JASCZI010152489">
    <property type="protein sequence ID" value="MED6176219.1"/>
    <property type="molecule type" value="Genomic_DNA"/>
</dbReference>
<feature type="region of interest" description="Disordered" evidence="1">
    <location>
        <begin position="1"/>
        <end position="23"/>
    </location>
</feature>
<sequence>VSNVGQRGAMNHHTRQNVNQVKSAKHCLRPRLSHIPNMAQTWVIKAVNVTLPPIQAQAQDPLHLRVGVQNSGNREKKTLNFDPEIERTLHKLRKQSKLQKQACESYSEEVFEEVLVNMAEEGNQRRTLGDFSISTTAS</sequence>
<reference evidence="2 3" key="1">
    <citation type="journal article" date="2023" name="Plants (Basel)">
        <title>Bridging the Gap: Combining Genomics and Transcriptomics Approaches to Understand Stylosanthes scabra, an Orphan Legume from the Brazilian Caatinga.</title>
        <authorList>
            <person name="Ferreira-Neto J.R.C."/>
            <person name="da Silva M.D."/>
            <person name="Binneck E."/>
            <person name="de Melo N.F."/>
            <person name="da Silva R.H."/>
            <person name="de Melo A.L.T.M."/>
            <person name="Pandolfi V."/>
            <person name="Bustamante F.O."/>
            <person name="Brasileiro-Vidal A.C."/>
            <person name="Benko-Iseppon A.M."/>
        </authorList>
    </citation>
    <scope>NUCLEOTIDE SEQUENCE [LARGE SCALE GENOMIC DNA]</scope>
    <source>
        <tissue evidence="2">Leaves</tissue>
    </source>
</reference>
<protein>
    <submittedName>
        <fullName evidence="2">Uncharacterized protein</fullName>
    </submittedName>
</protein>
<gene>
    <name evidence="2" type="ORF">PIB30_085979</name>
</gene>
<feature type="non-terminal residue" evidence="2">
    <location>
        <position position="1"/>
    </location>
</feature>